<keyword evidence="3" id="KW-1185">Reference proteome</keyword>
<protein>
    <recommendedName>
        <fullName evidence="4">Helitron helicase-like domain-containing protein</fullName>
    </recommendedName>
</protein>
<feature type="compositionally biased region" description="Polar residues" evidence="1">
    <location>
        <begin position="86"/>
        <end position="98"/>
    </location>
</feature>
<evidence type="ECO:0008006" key="4">
    <source>
        <dbReference type="Google" id="ProtNLM"/>
    </source>
</evidence>
<gene>
    <name evidence="2" type="ORF">CCAM_LOCUS3801</name>
</gene>
<dbReference type="AlphaFoldDB" id="A0A484KC07"/>
<reference evidence="2 3" key="1">
    <citation type="submission" date="2018-04" db="EMBL/GenBank/DDBJ databases">
        <authorList>
            <person name="Vogel A."/>
        </authorList>
    </citation>
    <scope>NUCLEOTIDE SEQUENCE [LARGE SCALE GENOMIC DNA]</scope>
</reference>
<sequence>MDPNLFPEKLNHLIGRKGLFNVVVKSEGGSPHWNGPRSFGVRTFVSDPRILKKYEHVLDIVDDDSKDDVDLWNSLENLSQKVETVIGSNNPSSSQGEATSRRKMDAIDGNDPVKRQLLDELSTTTCKKKIIRDYTPGRGPPTFKLGGQNFHQIGSLVPRDEIVPKFAQLYIYDTQNEDFNRIHSVRKEDNVHSLHIEIVANIREMLDTHNVLVKSFQMIGEKISQDLEFNLTLKLIGKRTSDPRLYNLPSVGEQWIFFEDDDDASDVYTQESIRESKFLAWMKANEKYPLEKTLTYPEFPQKFVWKADQNMFGNNVGNSWPLIYYIANVVF</sequence>
<evidence type="ECO:0000313" key="2">
    <source>
        <dbReference type="EMBL" id="VFQ62025.1"/>
    </source>
</evidence>
<accession>A0A484KC07</accession>
<feature type="region of interest" description="Disordered" evidence="1">
    <location>
        <begin position="86"/>
        <end position="107"/>
    </location>
</feature>
<evidence type="ECO:0000313" key="3">
    <source>
        <dbReference type="Proteomes" id="UP000595140"/>
    </source>
</evidence>
<organism evidence="2 3">
    <name type="scientific">Cuscuta campestris</name>
    <dbReference type="NCBI Taxonomy" id="132261"/>
    <lineage>
        <taxon>Eukaryota</taxon>
        <taxon>Viridiplantae</taxon>
        <taxon>Streptophyta</taxon>
        <taxon>Embryophyta</taxon>
        <taxon>Tracheophyta</taxon>
        <taxon>Spermatophyta</taxon>
        <taxon>Magnoliopsida</taxon>
        <taxon>eudicotyledons</taxon>
        <taxon>Gunneridae</taxon>
        <taxon>Pentapetalae</taxon>
        <taxon>asterids</taxon>
        <taxon>lamiids</taxon>
        <taxon>Solanales</taxon>
        <taxon>Convolvulaceae</taxon>
        <taxon>Cuscuteae</taxon>
        <taxon>Cuscuta</taxon>
        <taxon>Cuscuta subgen. Grammica</taxon>
        <taxon>Cuscuta sect. Cleistogrammica</taxon>
    </lineage>
</organism>
<dbReference type="Proteomes" id="UP000595140">
    <property type="component" value="Unassembled WGS sequence"/>
</dbReference>
<dbReference type="OrthoDB" id="1928976at2759"/>
<evidence type="ECO:0000256" key="1">
    <source>
        <dbReference type="SAM" id="MobiDB-lite"/>
    </source>
</evidence>
<dbReference type="PANTHER" id="PTHR45786:SF74">
    <property type="entry name" value="ATP-DEPENDENT DNA HELICASE"/>
    <property type="match status" value="1"/>
</dbReference>
<dbReference type="EMBL" id="OOIL02000215">
    <property type="protein sequence ID" value="VFQ62025.1"/>
    <property type="molecule type" value="Genomic_DNA"/>
</dbReference>
<name>A0A484KC07_9ASTE</name>
<dbReference type="PANTHER" id="PTHR45786">
    <property type="entry name" value="DNA BINDING PROTEIN-LIKE"/>
    <property type="match status" value="1"/>
</dbReference>
<proteinExistence type="predicted"/>